<protein>
    <recommendedName>
        <fullName evidence="4">Chorismate dehydratase</fullName>
        <ecNumber evidence="4">4.2.1.151</ecNumber>
    </recommendedName>
    <alternativeName>
        <fullName evidence="4">Menaquinone biosynthetic enzyme MqnA</fullName>
    </alternativeName>
</protein>
<evidence type="ECO:0000256" key="4">
    <source>
        <dbReference type="HAMAP-Rule" id="MF_00995"/>
    </source>
</evidence>
<evidence type="ECO:0000313" key="7">
    <source>
        <dbReference type="Proteomes" id="UP000287502"/>
    </source>
</evidence>
<dbReference type="RefSeq" id="WP_128466842.1">
    <property type="nucleotide sequence ID" value="NZ_CP035108.1"/>
</dbReference>
<dbReference type="KEGG" id="gtl:EP073_09120"/>
<accession>A0A3R5V1V0</accession>
<evidence type="ECO:0000256" key="1">
    <source>
        <dbReference type="ARBA" id="ARBA00004863"/>
    </source>
</evidence>
<dbReference type="InterPro" id="IPR003773">
    <property type="entry name" value="Menaquinone_biosynth"/>
</dbReference>
<dbReference type="Pfam" id="PF02621">
    <property type="entry name" value="VitK2_biosynth"/>
    <property type="match status" value="1"/>
</dbReference>
<comment type="similarity">
    <text evidence="4">Belongs to the MqnA/MqnD family. MqnA subfamily.</text>
</comment>
<evidence type="ECO:0000256" key="5">
    <source>
        <dbReference type="SAM" id="Phobius"/>
    </source>
</evidence>
<reference evidence="6 7" key="1">
    <citation type="submission" date="2019-01" db="EMBL/GenBank/DDBJ databases">
        <title>Geovibrio thiophilus DSM 11263, complete genome.</title>
        <authorList>
            <person name="Spring S."/>
            <person name="Bunk B."/>
            <person name="Sproer C."/>
        </authorList>
    </citation>
    <scope>NUCLEOTIDE SEQUENCE [LARGE SCALE GENOMIC DNA]</scope>
    <source>
        <strain evidence="6 7">DSM 11263</strain>
    </source>
</reference>
<sequence length="261" mass="29900">MLVIGQIDYANVYPIFHQLNKHKEYRFVKGVPSYLNTALREGVIDLSPCSSIEYAKSFEDYILIPGISISSTEKVKSVMLYSEVPIEDLKGRKVFLTGESGTSVVLFRILVNEMYGFQPEFTDQPEGAEAKVLIGDKALFELYNGQNKYVYDLCTLWNAFTGLPFVFALWIARKDAVRAKRAEFEMFAGQLDEIKKDSKSNLAALLDHYSMKGLTSYQIIDYWETMDYSLSDRHVQGLLRFYSYAKKYGAIKEIPPINFFV</sequence>
<evidence type="ECO:0000256" key="3">
    <source>
        <dbReference type="ARBA" id="ARBA00023239"/>
    </source>
</evidence>
<dbReference type="EC" id="4.2.1.151" evidence="4"/>
<dbReference type="UniPathway" id="UPA00079"/>
<dbReference type="OrthoDB" id="9810112at2"/>
<evidence type="ECO:0000313" key="6">
    <source>
        <dbReference type="EMBL" id="QAR33556.1"/>
    </source>
</evidence>
<dbReference type="InterPro" id="IPR030868">
    <property type="entry name" value="MqnA"/>
</dbReference>
<comment type="function">
    <text evidence="4">Catalyzes the dehydration of chorismate into 3-[(1-carboxyvinyl)oxy]benzoate, a step in the biosynthesis of menaquinone (MK, vitamin K2).</text>
</comment>
<dbReference type="GO" id="GO:0009234">
    <property type="term" value="P:menaquinone biosynthetic process"/>
    <property type="evidence" value="ECO:0007669"/>
    <property type="project" value="UniProtKB-UniRule"/>
</dbReference>
<dbReference type="GO" id="GO:0016836">
    <property type="term" value="F:hydro-lyase activity"/>
    <property type="evidence" value="ECO:0007669"/>
    <property type="project" value="UniProtKB-UniRule"/>
</dbReference>
<keyword evidence="3 4" id="KW-0456">Lyase</keyword>
<keyword evidence="5" id="KW-1133">Transmembrane helix</keyword>
<dbReference type="PANTHER" id="PTHR37690:SF1">
    <property type="entry name" value="CHORISMATE DEHYDRATASE"/>
    <property type="match status" value="1"/>
</dbReference>
<keyword evidence="7" id="KW-1185">Reference proteome</keyword>
<dbReference type="CDD" id="cd13634">
    <property type="entry name" value="PBP2_Sco4506"/>
    <property type="match status" value="1"/>
</dbReference>
<comment type="catalytic activity">
    <reaction evidence="4">
        <text>chorismate = 3-[(1-carboxyvinyl)-oxy]benzoate + H2O</text>
        <dbReference type="Rhea" id="RHEA:40051"/>
        <dbReference type="ChEBI" id="CHEBI:15377"/>
        <dbReference type="ChEBI" id="CHEBI:29748"/>
        <dbReference type="ChEBI" id="CHEBI:76981"/>
        <dbReference type="EC" id="4.2.1.151"/>
    </reaction>
</comment>
<keyword evidence="2 4" id="KW-0474">Menaquinone biosynthesis</keyword>
<dbReference type="AlphaFoldDB" id="A0A3R5V1V0"/>
<name>A0A3R5V1V0_9BACT</name>
<dbReference type="SUPFAM" id="SSF53850">
    <property type="entry name" value="Periplasmic binding protein-like II"/>
    <property type="match status" value="1"/>
</dbReference>
<dbReference type="Proteomes" id="UP000287502">
    <property type="component" value="Chromosome"/>
</dbReference>
<evidence type="ECO:0000256" key="2">
    <source>
        <dbReference type="ARBA" id="ARBA00022428"/>
    </source>
</evidence>
<dbReference type="PANTHER" id="PTHR37690">
    <property type="entry name" value="CHORISMATE DEHYDRATASE"/>
    <property type="match status" value="1"/>
</dbReference>
<dbReference type="EMBL" id="CP035108">
    <property type="protein sequence ID" value="QAR33556.1"/>
    <property type="molecule type" value="Genomic_DNA"/>
</dbReference>
<feature type="transmembrane region" description="Helical" evidence="5">
    <location>
        <begin position="149"/>
        <end position="172"/>
    </location>
</feature>
<keyword evidence="5" id="KW-0812">Transmembrane</keyword>
<dbReference type="Gene3D" id="3.40.190.10">
    <property type="entry name" value="Periplasmic binding protein-like II"/>
    <property type="match status" value="2"/>
</dbReference>
<dbReference type="HAMAP" id="MF_00995">
    <property type="entry name" value="MqnA"/>
    <property type="match status" value="1"/>
</dbReference>
<gene>
    <name evidence="4" type="primary">mqnA</name>
    <name evidence="6" type="ORF">EP073_09120</name>
</gene>
<comment type="pathway">
    <text evidence="1 4">Quinol/quinone metabolism; menaquinone biosynthesis.</text>
</comment>
<proteinExistence type="inferred from homology"/>
<organism evidence="6 7">
    <name type="scientific">Geovibrio thiophilus</name>
    <dbReference type="NCBI Taxonomy" id="139438"/>
    <lineage>
        <taxon>Bacteria</taxon>
        <taxon>Pseudomonadati</taxon>
        <taxon>Deferribacterota</taxon>
        <taxon>Deferribacteres</taxon>
        <taxon>Deferribacterales</taxon>
        <taxon>Geovibrionaceae</taxon>
        <taxon>Geovibrio</taxon>
    </lineage>
</organism>
<keyword evidence="5" id="KW-0472">Membrane</keyword>